<dbReference type="Gene3D" id="3.40.630.30">
    <property type="match status" value="1"/>
</dbReference>
<dbReference type="HOGENOM" id="CLU_013985_4_1_1"/>
<dbReference type="InterPro" id="IPR000182">
    <property type="entry name" value="GNAT_dom"/>
</dbReference>
<dbReference type="RefSeq" id="XP_011124521.1">
    <property type="nucleotide sequence ID" value="XM_011126219.1"/>
</dbReference>
<name>G1XJ59_ARTOA</name>
<dbReference type="OrthoDB" id="2129362at2759"/>
<keyword evidence="3" id="KW-1185">Reference proteome</keyword>
<dbReference type="Proteomes" id="UP000008784">
    <property type="component" value="Unassembled WGS sequence"/>
</dbReference>
<proteinExistence type="predicted"/>
<dbReference type="eggNOG" id="ENOG502S5BC">
    <property type="taxonomic scope" value="Eukaryota"/>
</dbReference>
<dbReference type="GO" id="GO:0016747">
    <property type="term" value="F:acyltransferase activity, transferring groups other than amino-acyl groups"/>
    <property type="evidence" value="ECO:0007669"/>
    <property type="project" value="InterPro"/>
</dbReference>
<dbReference type="EMBL" id="ADOT01000174">
    <property type="protein sequence ID" value="EGX46960.1"/>
    <property type="molecule type" value="Genomic_DNA"/>
</dbReference>
<dbReference type="GeneID" id="22895439"/>
<organism evidence="2 3">
    <name type="scientific">Arthrobotrys oligospora (strain ATCC 24927 / CBS 115.81 / DSM 1491)</name>
    <name type="common">Nematode-trapping fungus</name>
    <name type="synonym">Didymozoophaga oligospora</name>
    <dbReference type="NCBI Taxonomy" id="756982"/>
    <lineage>
        <taxon>Eukaryota</taxon>
        <taxon>Fungi</taxon>
        <taxon>Dikarya</taxon>
        <taxon>Ascomycota</taxon>
        <taxon>Pezizomycotina</taxon>
        <taxon>Orbiliomycetes</taxon>
        <taxon>Orbiliales</taxon>
        <taxon>Orbiliaceae</taxon>
        <taxon>Orbilia</taxon>
        <taxon>Orbilia oligospora</taxon>
    </lineage>
</organism>
<dbReference type="InterPro" id="IPR016181">
    <property type="entry name" value="Acyl_CoA_acyltransferase"/>
</dbReference>
<dbReference type="Pfam" id="PF00583">
    <property type="entry name" value="Acetyltransf_1"/>
    <property type="match status" value="1"/>
</dbReference>
<gene>
    <name evidence="2" type="ORF">AOL_s00097g386</name>
</gene>
<dbReference type="AlphaFoldDB" id="G1XJ59"/>
<dbReference type="STRING" id="756982.G1XJ59"/>
<evidence type="ECO:0000313" key="2">
    <source>
        <dbReference type="EMBL" id="EGX46960.1"/>
    </source>
</evidence>
<accession>G1XJ59</accession>
<feature type="domain" description="N-acetyltransferase" evidence="1">
    <location>
        <begin position="11"/>
        <end position="228"/>
    </location>
</feature>
<dbReference type="InParanoid" id="G1XJ59"/>
<evidence type="ECO:0000259" key="1">
    <source>
        <dbReference type="PROSITE" id="PS51186"/>
    </source>
</evidence>
<dbReference type="SUPFAM" id="SSF55729">
    <property type="entry name" value="Acyl-CoA N-acyltransferases (Nat)"/>
    <property type="match status" value="1"/>
</dbReference>
<comment type="caution">
    <text evidence="2">The sequence shown here is derived from an EMBL/GenBank/DDBJ whole genome shotgun (WGS) entry which is preliminary data.</text>
</comment>
<evidence type="ECO:0000313" key="3">
    <source>
        <dbReference type="Proteomes" id="UP000008784"/>
    </source>
</evidence>
<dbReference type="CDD" id="cd04301">
    <property type="entry name" value="NAT_SF"/>
    <property type="match status" value="1"/>
</dbReference>
<dbReference type="PROSITE" id="PS51186">
    <property type="entry name" value="GNAT"/>
    <property type="match status" value="1"/>
</dbReference>
<reference evidence="2 3" key="1">
    <citation type="journal article" date="2011" name="PLoS Pathog.">
        <title>Genomic and proteomic analyses of the fungus Arthrobotrys oligospora provide insights into nematode-trap formation.</title>
        <authorList>
            <person name="Yang J."/>
            <person name="Wang L."/>
            <person name="Ji X."/>
            <person name="Feng Y."/>
            <person name="Li X."/>
            <person name="Zou C."/>
            <person name="Xu J."/>
            <person name="Ren Y."/>
            <person name="Mi Q."/>
            <person name="Wu J."/>
            <person name="Liu S."/>
            <person name="Liu Y."/>
            <person name="Huang X."/>
            <person name="Wang H."/>
            <person name="Niu X."/>
            <person name="Li J."/>
            <person name="Liang L."/>
            <person name="Luo Y."/>
            <person name="Ji K."/>
            <person name="Zhou W."/>
            <person name="Yu Z."/>
            <person name="Li G."/>
            <person name="Liu Y."/>
            <person name="Li L."/>
            <person name="Qiao M."/>
            <person name="Feng L."/>
            <person name="Zhang K.-Q."/>
        </authorList>
    </citation>
    <scope>NUCLEOTIDE SEQUENCE [LARGE SCALE GENOMIC DNA]</scope>
    <source>
        <strain evidence="3">ATCC 24927 / CBS 115.81 / DSM 1491</strain>
    </source>
</reference>
<sequence>MQQPNTPAPTYHIIPATPSHIPHITAIVNHYILTTIVNKSYRPLPESHYQNILTDNHSRRKLPFFVAIEVPQINDNGDNVNNNIEEAEGEKVIGFITVTPWFPSKLGYAYTLEVSLYISPTQRGGGIGTALLATLISHLEGNEYFTFSEGGAVVPSSSPSLSSSKVPDEPNVLHGIPVKCTQLLALMAIVEDTELDGKVRRFYERQGFEVMGVMKGVGWKFGKRRNVRMLAREMNVGYIPDFIE</sequence>
<protein>
    <recommendedName>
        <fullName evidence="1">N-acetyltransferase domain-containing protein</fullName>
    </recommendedName>
</protein>
<dbReference type="OMA" id="EVPQIND"/>